<gene>
    <name evidence="12" type="ORF">CTheo_1317</name>
</gene>
<evidence type="ECO:0000256" key="4">
    <source>
        <dbReference type="ARBA" id="ARBA00022448"/>
    </source>
</evidence>
<feature type="domain" description="Vta1/callose synthase N-terminal" evidence="10">
    <location>
        <begin position="144"/>
        <end position="256"/>
    </location>
</feature>
<keyword evidence="8" id="KW-0472">Membrane</keyword>
<dbReference type="Proteomes" id="UP000383932">
    <property type="component" value="Unassembled WGS sequence"/>
</dbReference>
<feature type="region of interest" description="Disordered" evidence="9">
    <location>
        <begin position="105"/>
        <end position="125"/>
    </location>
</feature>
<feature type="compositionally biased region" description="Low complexity" evidence="9">
    <location>
        <begin position="504"/>
        <end position="522"/>
    </location>
</feature>
<feature type="compositionally biased region" description="Acidic residues" evidence="9">
    <location>
        <begin position="706"/>
        <end position="716"/>
    </location>
</feature>
<comment type="similarity">
    <text evidence="3">Belongs to the VTA1 family.</text>
</comment>
<evidence type="ECO:0000256" key="3">
    <source>
        <dbReference type="ARBA" id="ARBA00007895"/>
    </source>
</evidence>
<proteinExistence type="inferred from homology"/>
<feature type="compositionally biased region" description="Polar residues" evidence="9">
    <location>
        <begin position="590"/>
        <end position="605"/>
    </location>
</feature>
<feature type="compositionally biased region" description="Low complexity" evidence="9">
    <location>
        <begin position="717"/>
        <end position="732"/>
    </location>
</feature>
<dbReference type="InterPro" id="IPR041212">
    <property type="entry name" value="Vta1_C"/>
</dbReference>
<dbReference type="GO" id="GO:0010008">
    <property type="term" value="C:endosome membrane"/>
    <property type="evidence" value="ECO:0007669"/>
    <property type="project" value="UniProtKB-SubCell"/>
</dbReference>
<dbReference type="InterPro" id="IPR044538">
    <property type="entry name" value="Vta1-like"/>
</dbReference>
<dbReference type="Gene3D" id="1.25.40.270">
    <property type="entry name" value="Vacuolar protein sorting-associated protein vta1"/>
    <property type="match status" value="1"/>
</dbReference>
<dbReference type="GO" id="GO:0005771">
    <property type="term" value="C:multivesicular body"/>
    <property type="evidence" value="ECO:0007669"/>
    <property type="project" value="TreeGrafter"/>
</dbReference>
<evidence type="ECO:0000313" key="13">
    <source>
        <dbReference type="Proteomes" id="UP000383932"/>
    </source>
</evidence>
<dbReference type="OrthoDB" id="391137at2759"/>
<evidence type="ECO:0000313" key="12">
    <source>
        <dbReference type="EMBL" id="KAB5595239.1"/>
    </source>
</evidence>
<keyword evidence="4" id="KW-0813">Transport</keyword>
<dbReference type="Pfam" id="PF18097">
    <property type="entry name" value="Vta1_C"/>
    <property type="match status" value="1"/>
</dbReference>
<evidence type="ECO:0000256" key="9">
    <source>
        <dbReference type="SAM" id="MobiDB-lite"/>
    </source>
</evidence>
<keyword evidence="6" id="KW-0967">Endosome</keyword>
<dbReference type="PANTHER" id="PTHR46009:SF1">
    <property type="entry name" value="VACUOLAR PROTEIN SORTING-ASSOCIATED PROTEIN VTA1 HOMOLOG"/>
    <property type="match status" value="1"/>
</dbReference>
<comment type="caution">
    <text evidence="12">The sequence shown here is derived from an EMBL/GenBank/DDBJ whole genome shotgun (WGS) entry which is preliminary data.</text>
</comment>
<evidence type="ECO:0000256" key="6">
    <source>
        <dbReference type="ARBA" id="ARBA00022753"/>
    </source>
</evidence>
<evidence type="ECO:0000259" key="10">
    <source>
        <dbReference type="Pfam" id="PF04652"/>
    </source>
</evidence>
<feature type="domain" description="Vta1 C-terminal" evidence="11">
    <location>
        <begin position="979"/>
        <end position="1015"/>
    </location>
</feature>
<dbReference type="Gene3D" id="1.20.5.420">
    <property type="entry name" value="Immunoglobulin FC, subunit C"/>
    <property type="match status" value="1"/>
</dbReference>
<dbReference type="GO" id="GO:0015031">
    <property type="term" value="P:protein transport"/>
    <property type="evidence" value="ECO:0007669"/>
    <property type="project" value="UniProtKB-KW"/>
</dbReference>
<keyword evidence="7" id="KW-0653">Protein transport</keyword>
<sequence>MHLLTRLCSFSSSSSSIMLSRGLSSSVEPKRESTRLPDANPQRCPSRTQKKSTIHPRHAAITTSHRLIVPDLRLRANSACWPYGYSVLSPSSPLARVLYAEPQHAPLPRDHGGTEAPTGPGGSQTCAPVPTAGAGGAGKRSHLYYVARLGMQRGKSPENQVFLAAVVDQLEAMKRSLRTRRQITDEAAGSVYVRRFGFNVFYAANNEDTQATAKKFLAASYFLEILRAFGPLDKEVEETIKYAKFKAGDIVRALREGSVPAPGTSDVHGRATPHGRTLSPSTLSPQTNPILLSGRPSNFTSPAESPTTGAPRRAFTLPQPNYPPPPTESGSGSAPVSPRNISTHSPFLSGAPRKEVRPEEIALPTSGSSNEIPLPEPASPRKLQSPIRSPLAKNGGVVSLNATPVNNVRPLPNMARVASPIKAHQEIPVTFPPVIQESRVWPPSNIVLTRPGEWPRHALVSPSMNSTMTMDSTETFTSSQLRTVIKSGSMVMRTAPRATSPVKTESVASTSQQSESQVTESVTSEDESIAESTLMPVLTVVDDLALGNKVEVPTGPEGANASNLVAVASPVTDDWAFGQEMSEAISRLTQGAPSSVRSSPLSLARNTPIPGSPDSVLQAALARARMEAAGGPTVVIPQSPAQPSPTVPNMISTYSPSTISPVSLDMAVAQNRSFKSAAELIDMELSKVYGKLDSSIQDADPNDTGVNDEEGMDVEVESGSSVSSFSSESASEPETEASKTDQPIEENRSAASSSSSGEDDRSSVVSEVTVMSAQANMEAKDEEVQQPELKSLIKTSGGSNGGAQVGAVVTRKTVRFAPSVVGGLTPEIPKQILPPPLLSQPTSPPPTIIPISAVSHFSQSLARPKSLNIRPPFENGHQSSPSSPDSPVYPSGVPQRSSGVVGYVSQPPLVDGRPSEEFAIIPFYPHSMSASHPPPAVHNNPAYTSAPNNSLVRTSWNASPPQAPSTPYRRHLSQTIDRDTAALAQKYSRFAISSLNYMDVETAKKELRAALSLLEGETY</sequence>
<reference evidence="12 13" key="1">
    <citation type="journal article" date="2019" name="Fungal Biol. Biotechnol.">
        <title>Draft genome sequence of fastidious pathogen Ceratobasidium theobromae, which causes vascular-streak dieback in Theobroma cacao.</title>
        <authorList>
            <person name="Ali S.S."/>
            <person name="Asman A."/>
            <person name="Shao J."/>
            <person name="Firmansyah A.P."/>
            <person name="Susilo A.W."/>
            <person name="Rosmana A."/>
            <person name="McMahon P."/>
            <person name="Junaid M."/>
            <person name="Guest D."/>
            <person name="Kheng T.Y."/>
            <person name="Meinhardt L.W."/>
            <person name="Bailey B.A."/>
        </authorList>
    </citation>
    <scope>NUCLEOTIDE SEQUENCE [LARGE SCALE GENOMIC DNA]</scope>
    <source>
        <strain evidence="12 13">CT2</strain>
    </source>
</reference>
<feature type="compositionally biased region" description="Polar residues" evidence="9">
    <location>
        <begin position="278"/>
        <end position="308"/>
    </location>
</feature>
<keyword evidence="5" id="KW-0963">Cytoplasm</keyword>
<feature type="region of interest" description="Disordered" evidence="9">
    <location>
        <begin position="21"/>
        <end position="56"/>
    </location>
</feature>
<accession>A0A5N5QUD5</accession>
<evidence type="ECO:0000256" key="5">
    <source>
        <dbReference type="ARBA" id="ARBA00022490"/>
    </source>
</evidence>
<evidence type="ECO:0000256" key="8">
    <source>
        <dbReference type="ARBA" id="ARBA00023136"/>
    </source>
</evidence>
<dbReference type="PANTHER" id="PTHR46009">
    <property type="entry name" value="VACUOLAR PROTEIN SORTING-ASSOCIATED PROTEIN VTA1 HOMOLOG"/>
    <property type="match status" value="1"/>
</dbReference>
<evidence type="ECO:0000256" key="2">
    <source>
        <dbReference type="ARBA" id="ARBA00004496"/>
    </source>
</evidence>
<evidence type="ECO:0000259" key="11">
    <source>
        <dbReference type="Pfam" id="PF18097"/>
    </source>
</evidence>
<feature type="region of interest" description="Disordered" evidence="9">
    <location>
        <begin position="493"/>
        <end position="530"/>
    </location>
</feature>
<feature type="region of interest" description="Disordered" evidence="9">
    <location>
        <begin position="590"/>
        <end position="610"/>
    </location>
</feature>
<feature type="region of interest" description="Disordered" evidence="9">
    <location>
        <begin position="257"/>
        <end position="384"/>
    </location>
</feature>
<dbReference type="AlphaFoldDB" id="A0A5N5QUD5"/>
<dbReference type="GO" id="GO:0032511">
    <property type="term" value="P:late endosome to vacuole transport via multivesicular body sorting pathway"/>
    <property type="evidence" value="ECO:0007669"/>
    <property type="project" value="InterPro"/>
</dbReference>
<dbReference type="EMBL" id="SSOP01000011">
    <property type="protein sequence ID" value="KAB5595239.1"/>
    <property type="molecule type" value="Genomic_DNA"/>
</dbReference>
<name>A0A5N5QUD5_9AGAM</name>
<feature type="compositionally biased region" description="Low complexity" evidence="9">
    <location>
        <begin position="879"/>
        <end position="894"/>
    </location>
</feature>
<dbReference type="InterPro" id="IPR039431">
    <property type="entry name" value="Vta1/CALS_N"/>
</dbReference>
<protein>
    <submittedName>
        <fullName evidence="12">Vacuolar protein sorting-associated VTA1-like protein</fullName>
    </submittedName>
</protein>
<dbReference type="Pfam" id="PF04652">
    <property type="entry name" value="Vta1"/>
    <property type="match status" value="1"/>
</dbReference>
<feature type="region of interest" description="Disordered" evidence="9">
    <location>
        <begin position="866"/>
        <end position="894"/>
    </location>
</feature>
<feature type="compositionally biased region" description="Polar residues" evidence="9">
    <location>
        <begin position="328"/>
        <end position="346"/>
    </location>
</feature>
<comment type="subcellular location">
    <subcellularLocation>
        <location evidence="2">Cytoplasm</location>
    </subcellularLocation>
    <subcellularLocation>
        <location evidence="1">Endosome membrane</location>
        <topology evidence="1">Peripheral membrane protein</topology>
    </subcellularLocation>
</comment>
<keyword evidence="13" id="KW-1185">Reference proteome</keyword>
<feature type="region of interest" description="Disordered" evidence="9">
    <location>
        <begin position="694"/>
        <end position="766"/>
    </location>
</feature>
<evidence type="ECO:0000256" key="1">
    <source>
        <dbReference type="ARBA" id="ARBA00004481"/>
    </source>
</evidence>
<dbReference type="InterPro" id="IPR023175">
    <property type="entry name" value="Vta1/CALS_N_sf"/>
</dbReference>
<organism evidence="12 13">
    <name type="scientific">Ceratobasidium theobromae</name>
    <dbReference type="NCBI Taxonomy" id="1582974"/>
    <lineage>
        <taxon>Eukaryota</taxon>
        <taxon>Fungi</taxon>
        <taxon>Dikarya</taxon>
        <taxon>Basidiomycota</taxon>
        <taxon>Agaricomycotina</taxon>
        <taxon>Agaricomycetes</taxon>
        <taxon>Cantharellales</taxon>
        <taxon>Ceratobasidiaceae</taxon>
        <taxon>Ceratobasidium</taxon>
    </lineage>
</organism>
<evidence type="ECO:0000256" key="7">
    <source>
        <dbReference type="ARBA" id="ARBA00022927"/>
    </source>
</evidence>